<gene>
    <name evidence="1" type="ORF">UFOVP723_156</name>
</gene>
<reference evidence="1" key="1">
    <citation type="submission" date="2020-04" db="EMBL/GenBank/DDBJ databases">
        <authorList>
            <person name="Chiriac C."/>
            <person name="Salcher M."/>
            <person name="Ghai R."/>
            <person name="Kavagutti S V."/>
        </authorList>
    </citation>
    <scope>NUCLEOTIDE SEQUENCE</scope>
</reference>
<proteinExistence type="predicted"/>
<sequence>MTIFLSITTIAFAIAFGYFAYRAYILAGLVVDSEDYHASVEETNLYMYAKILESYNKMKEIDRIGAFEQDDEAGTTFSMLKEVIDTLKSEFDGEESKEEK</sequence>
<accession>A0A6J5NNF0</accession>
<protein>
    <submittedName>
        <fullName evidence="1">Uncharacterized protein</fullName>
    </submittedName>
</protein>
<evidence type="ECO:0000313" key="1">
    <source>
        <dbReference type="EMBL" id="CAB4160373.1"/>
    </source>
</evidence>
<name>A0A6J5NNF0_9CAUD</name>
<dbReference type="EMBL" id="LR796697">
    <property type="protein sequence ID" value="CAB4160373.1"/>
    <property type="molecule type" value="Genomic_DNA"/>
</dbReference>
<organism evidence="1">
    <name type="scientific">uncultured Caudovirales phage</name>
    <dbReference type="NCBI Taxonomy" id="2100421"/>
    <lineage>
        <taxon>Viruses</taxon>
        <taxon>Duplodnaviria</taxon>
        <taxon>Heunggongvirae</taxon>
        <taxon>Uroviricota</taxon>
        <taxon>Caudoviricetes</taxon>
        <taxon>Peduoviridae</taxon>
        <taxon>Maltschvirus</taxon>
        <taxon>Maltschvirus maltsch</taxon>
    </lineage>
</organism>